<keyword evidence="1 4" id="KW-0689">Ribosomal protein</keyword>
<dbReference type="CDD" id="cd00353">
    <property type="entry name" value="Ribosomal_S15p_S13e"/>
    <property type="match status" value="1"/>
</dbReference>
<dbReference type="GO" id="GO:0003735">
    <property type="term" value="F:structural constituent of ribosome"/>
    <property type="evidence" value="ECO:0007669"/>
    <property type="project" value="InterPro"/>
</dbReference>
<dbReference type="InterPro" id="IPR000589">
    <property type="entry name" value="Ribosomal_uS15"/>
</dbReference>
<evidence type="ECO:0000313" key="8">
    <source>
        <dbReference type="Proteomes" id="UP000034852"/>
    </source>
</evidence>
<keyword evidence="4 6" id="KW-0694">RNA-binding</keyword>
<name>A0A0G0JCF4_9BACT</name>
<dbReference type="SUPFAM" id="SSF47060">
    <property type="entry name" value="S15/NS1 RNA-binding domain"/>
    <property type="match status" value="1"/>
</dbReference>
<protein>
    <recommendedName>
        <fullName evidence="4">Small ribosomal subunit protein uS15</fullName>
    </recommendedName>
</protein>
<comment type="caution">
    <text evidence="7">The sequence shown here is derived from an EMBL/GenBank/DDBJ whole genome shotgun (WGS) entry which is preliminary data.</text>
</comment>
<dbReference type="GO" id="GO:0022627">
    <property type="term" value="C:cytosolic small ribosomal subunit"/>
    <property type="evidence" value="ECO:0007669"/>
    <property type="project" value="TreeGrafter"/>
</dbReference>
<dbReference type="PANTHER" id="PTHR23321:SF26">
    <property type="entry name" value="SMALL RIBOSOMAL SUBUNIT PROTEIN US15M"/>
    <property type="match status" value="1"/>
</dbReference>
<dbReference type="PATRIC" id="fig|1619087.5.peg.689"/>
<evidence type="ECO:0000256" key="2">
    <source>
        <dbReference type="ARBA" id="ARBA00023274"/>
    </source>
</evidence>
<reference evidence="7 8" key="1">
    <citation type="journal article" date="2015" name="Nature">
        <title>rRNA introns, odd ribosomes, and small enigmatic genomes across a large radiation of phyla.</title>
        <authorList>
            <person name="Brown C.T."/>
            <person name="Hug L.A."/>
            <person name="Thomas B.C."/>
            <person name="Sharon I."/>
            <person name="Castelle C.J."/>
            <person name="Singh A."/>
            <person name="Wilkins M.J."/>
            <person name="Williams K.H."/>
            <person name="Banfield J.F."/>
        </authorList>
    </citation>
    <scope>NUCLEOTIDE SEQUENCE [LARGE SCALE GENOMIC DNA]</scope>
</reference>
<dbReference type="GO" id="GO:0019843">
    <property type="term" value="F:rRNA binding"/>
    <property type="evidence" value="ECO:0007669"/>
    <property type="project" value="UniProtKB-UniRule"/>
</dbReference>
<evidence type="ECO:0000256" key="1">
    <source>
        <dbReference type="ARBA" id="ARBA00022980"/>
    </source>
</evidence>
<dbReference type="Gene3D" id="6.10.250.3130">
    <property type="match status" value="1"/>
</dbReference>
<comment type="function">
    <text evidence="4 6">One of the primary rRNA binding proteins, it binds directly to 16S rRNA where it helps nucleate assembly of the platform of the 30S subunit by binding and bridging several RNA helices of the 16S rRNA.</text>
</comment>
<evidence type="ECO:0000256" key="5">
    <source>
        <dbReference type="RuleBase" id="RU003919"/>
    </source>
</evidence>
<dbReference type="InterPro" id="IPR005290">
    <property type="entry name" value="Ribosomal_uS15_bac-type"/>
</dbReference>
<accession>A0A0G0JCF4</accession>
<dbReference type="HAMAP" id="MF_01343_B">
    <property type="entry name" value="Ribosomal_uS15_B"/>
    <property type="match status" value="1"/>
</dbReference>
<dbReference type="Pfam" id="PF00312">
    <property type="entry name" value="Ribosomal_S15"/>
    <property type="match status" value="1"/>
</dbReference>
<evidence type="ECO:0000256" key="3">
    <source>
        <dbReference type="ARBA" id="ARBA00064542"/>
    </source>
</evidence>
<dbReference type="AlphaFoldDB" id="A0A0G0JCF4"/>
<evidence type="ECO:0000313" key="7">
    <source>
        <dbReference type="EMBL" id="KKQ34464.1"/>
    </source>
</evidence>
<comment type="subunit">
    <text evidence="3 4">Part of the 30S ribosomal subunit. Forms a bridge to the 50S subunit in the 70S ribosome, contacting the 23S rRNA.</text>
</comment>
<dbReference type="Proteomes" id="UP000034852">
    <property type="component" value="Unassembled WGS sequence"/>
</dbReference>
<dbReference type="NCBIfam" id="TIGR00952">
    <property type="entry name" value="S15_bact"/>
    <property type="match status" value="1"/>
</dbReference>
<dbReference type="EMBL" id="LBTH01000058">
    <property type="protein sequence ID" value="KKQ34464.1"/>
    <property type="molecule type" value="Genomic_DNA"/>
</dbReference>
<dbReference type="SMART" id="SM01387">
    <property type="entry name" value="Ribosomal_S15"/>
    <property type="match status" value="1"/>
</dbReference>
<dbReference type="GO" id="GO:0006412">
    <property type="term" value="P:translation"/>
    <property type="evidence" value="ECO:0007669"/>
    <property type="project" value="UniProtKB-UniRule"/>
</dbReference>
<keyword evidence="2 4" id="KW-0687">Ribonucleoprotein</keyword>
<comment type="similarity">
    <text evidence="4 5">Belongs to the universal ribosomal protein uS15 family.</text>
</comment>
<dbReference type="PANTHER" id="PTHR23321">
    <property type="entry name" value="RIBOSOMAL PROTEIN S15, BACTERIAL AND ORGANELLAR"/>
    <property type="match status" value="1"/>
</dbReference>
<evidence type="ECO:0000256" key="6">
    <source>
        <dbReference type="RuleBase" id="RU004524"/>
    </source>
</evidence>
<organism evidence="7 8">
    <name type="scientific">candidate division WS6 bacterium GW2011_GWA2_37_6</name>
    <dbReference type="NCBI Taxonomy" id="1619087"/>
    <lineage>
        <taxon>Bacteria</taxon>
        <taxon>Candidatus Dojkabacteria</taxon>
    </lineage>
</organism>
<dbReference type="Gene3D" id="1.10.287.10">
    <property type="entry name" value="S15/NS1, RNA-binding"/>
    <property type="match status" value="1"/>
</dbReference>
<proteinExistence type="inferred from homology"/>
<dbReference type="FunFam" id="1.10.287.10:FF:000002">
    <property type="entry name" value="30S ribosomal protein S15"/>
    <property type="match status" value="1"/>
</dbReference>
<comment type="function">
    <text evidence="4">Forms an intersubunit bridge (bridge B4) with the 23S rRNA of the 50S subunit in the ribosome.</text>
</comment>
<dbReference type="InterPro" id="IPR009068">
    <property type="entry name" value="uS15_NS1_RNA-bd_sf"/>
</dbReference>
<sequence length="89" mass="10073">MALTVEQKQAVIKKYAQSDSDTGSPQVQIALLTSKINELTEHLKSHKKDKHSRRGLITMVGKRRKLLKYLERKESASAVKKLSKELGIE</sequence>
<evidence type="ECO:0000256" key="4">
    <source>
        <dbReference type="HAMAP-Rule" id="MF_01343"/>
    </source>
</evidence>
<gene>
    <name evidence="4" type="primary">rpsO</name>
    <name evidence="7" type="ORF">US52_C0058G0006</name>
</gene>
<dbReference type="PROSITE" id="PS00362">
    <property type="entry name" value="RIBOSOMAL_S15"/>
    <property type="match status" value="1"/>
</dbReference>
<keyword evidence="4 6" id="KW-0699">rRNA-binding</keyword>